<evidence type="ECO:0000313" key="2">
    <source>
        <dbReference type="Proteomes" id="UP001054945"/>
    </source>
</evidence>
<sequence>MPRKLLWNTHRPMTINPSPRKQGFFIYHTAPNPIGQLENKKEHVFPQGKQGFFIYHTAPNPASPPIGQLENQKEHVFQLIGTYLRALRQPQIHAANPRNNGLTSKCHVARGTEDLNTPAKGKTNWFLPKV</sequence>
<dbReference type="EMBL" id="BPLR01017580">
    <property type="protein sequence ID" value="GIY92739.1"/>
    <property type="molecule type" value="Genomic_DNA"/>
</dbReference>
<comment type="caution">
    <text evidence="1">The sequence shown here is derived from an EMBL/GenBank/DDBJ whole genome shotgun (WGS) entry which is preliminary data.</text>
</comment>
<name>A0AAV4XDR7_CAEEX</name>
<evidence type="ECO:0000313" key="1">
    <source>
        <dbReference type="EMBL" id="GIY92739.1"/>
    </source>
</evidence>
<proteinExistence type="predicted"/>
<protein>
    <submittedName>
        <fullName evidence="1">Uncharacterized protein</fullName>
    </submittedName>
</protein>
<gene>
    <name evidence="1" type="ORF">CEXT_535581</name>
</gene>
<dbReference type="AlphaFoldDB" id="A0AAV4XDR7"/>
<organism evidence="1 2">
    <name type="scientific">Caerostris extrusa</name>
    <name type="common">Bark spider</name>
    <name type="synonym">Caerostris bankana</name>
    <dbReference type="NCBI Taxonomy" id="172846"/>
    <lineage>
        <taxon>Eukaryota</taxon>
        <taxon>Metazoa</taxon>
        <taxon>Ecdysozoa</taxon>
        <taxon>Arthropoda</taxon>
        <taxon>Chelicerata</taxon>
        <taxon>Arachnida</taxon>
        <taxon>Araneae</taxon>
        <taxon>Araneomorphae</taxon>
        <taxon>Entelegynae</taxon>
        <taxon>Araneoidea</taxon>
        <taxon>Araneidae</taxon>
        <taxon>Caerostris</taxon>
    </lineage>
</organism>
<dbReference type="Proteomes" id="UP001054945">
    <property type="component" value="Unassembled WGS sequence"/>
</dbReference>
<keyword evidence="2" id="KW-1185">Reference proteome</keyword>
<reference evidence="1 2" key="1">
    <citation type="submission" date="2021-06" db="EMBL/GenBank/DDBJ databases">
        <title>Caerostris extrusa draft genome.</title>
        <authorList>
            <person name="Kono N."/>
            <person name="Arakawa K."/>
        </authorList>
    </citation>
    <scope>NUCLEOTIDE SEQUENCE [LARGE SCALE GENOMIC DNA]</scope>
</reference>
<accession>A0AAV4XDR7</accession>